<protein>
    <submittedName>
        <fullName evidence="5">Glycosyltransferase family 15 protein</fullName>
    </submittedName>
</protein>
<dbReference type="InterPro" id="IPR002685">
    <property type="entry name" value="Glyco_trans_15"/>
</dbReference>
<dbReference type="GO" id="GO:0016020">
    <property type="term" value="C:membrane"/>
    <property type="evidence" value="ECO:0007669"/>
    <property type="project" value="InterPro"/>
</dbReference>
<accession>A0A074Y796</accession>
<keyword evidence="2" id="KW-0328">Glycosyltransferase</keyword>
<feature type="active site" description="Nucleophile" evidence="4">
    <location>
        <position position="292"/>
    </location>
</feature>
<dbReference type="RefSeq" id="XP_013340362.1">
    <property type="nucleotide sequence ID" value="XM_013484908.1"/>
</dbReference>
<dbReference type="Gene3D" id="3.90.550.10">
    <property type="entry name" value="Spore Coat Polysaccharide Biosynthesis Protein SpsA, Chain A"/>
    <property type="match status" value="1"/>
</dbReference>
<sequence length="398" mass="46204">MRIPSCAINGAFKRYALAIVLVFALEIWFHLSSSSTQQPLIHIKAPHPGCHAVEQSPDHAPAIARQNATILMLARNSDLDETVDALKSFESQFNHRYNYPVVFLNNEPWTDEFKQGVSGIVSGQSIFDTISSDMWGYPDHVDQEAARASIKEQGYRGIIHAGQESYHHMCRFYSIKFYDHPAMQPFKWYWRMEPGISFECPINFDPFEYMSRENKRYAYAIALQEVGSTVRSLYRAVSDYKDQMHIRASRYWDALIDPSWAPFPIRWLLRLAPYRDIHGDEWNLCHFWNNFELADLDFLRSDEHRHMMEHLDKLGGFYSERWGDASVRSFAATLLLKPEEIHYFGDDICYCHGDFCSPGINLLTADQACPVAEPVQEKDKKGKFNEMCHARFRKAHVL</sequence>
<dbReference type="GO" id="GO:0000032">
    <property type="term" value="P:cell wall mannoprotein biosynthetic process"/>
    <property type="evidence" value="ECO:0007669"/>
    <property type="project" value="TreeGrafter"/>
</dbReference>
<dbReference type="SUPFAM" id="SSF53448">
    <property type="entry name" value="Nucleotide-diphospho-sugar transferases"/>
    <property type="match status" value="1"/>
</dbReference>
<dbReference type="Pfam" id="PF01793">
    <property type="entry name" value="Glyco_transf_15"/>
    <property type="match status" value="1"/>
</dbReference>
<evidence type="ECO:0000256" key="2">
    <source>
        <dbReference type="ARBA" id="ARBA00022676"/>
    </source>
</evidence>
<gene>
    <name evidence="5" type="ORF">AUEXF2481DRAFT_32609</name>
</gene>
<dbReference type="EMBL" id="KL584774">
    <property type="protein sequence ID" value="KEQ91864.1"/>
    <property type="molecule type" value="Genomic_DNA"/>
</dbReference>
<dbReference type="InterPro" id="IPR029044">
    <property type="entry name" value="Nucleotide-diphossugar_trans"/>
</dbReference>
<dbReference type="GO" id="GO:0005794">
    <property type="term" value="C:Golgi apparatus"/>
    <property type="evidence" value="ECO:0007669"/>
    <property type="project" value="TreeGrafter"/>
</dbReference>
<dbReference type="Proteomes" id="UP000030641">
    <property type="component" value="Unassembled WGS sequence"/>
</dbReference>
<name>A0A074Y796_AURSE</name>
<comment type="similarity">
    <text evidence="1">Belongs to the glycosyltransferase 15 family.</text>
</comment>
<dbReference type="GO" id="GO:0006487">
    <property type="term" value="P:protein N-linked glycosylation"/>
    <property type="evidence" value="ECO:0007669"/>
    <property type="project" value="TreeGrafter"/>
</dbReference>
<dbReference type="GO" id="GO:0000026">
    <property type="term" value="F:alpha-1,2-mannosyltransferase activity"/>
    <property type="evidence" value="ECO:0007669"/>
    <property type="project" value="TreeGrafter"/>
</dbReference>
<keyword evidence="6" id="KW-1185">Reference proteome</keyword>
<dbReference type="PANTHER" id="PTHR31121">
    <property type="entry name" value="ALPHA-1,2 MANNOSYLTRANSFERASE KTR1"/>
    <property type="match status" value="1"/>
</dbReference>
<evidence type="ECO:0000256" key="3">
    <source>
        <dbReference type="ARBA" id="ARBA00022679"/>
    </source>
</evidence>
<proteinExistence type="inferred from homology"/>
<dbReference type="HOGENOM" id="CLU_024327_4_1_1"/>
<dbReference type="InParanoid" id="A0A074Y796"/>
<dbReference type="GeneID" id="25364671"/>
<dbReference type="AlphaFoldDB" id="A0A074Y796"/>
<keyword evidence="3 5" id="KW-0808">Transferase</keyword>
<evidence type="ECO:0000313" key="6">
    <source>
        <dbReference type="Proteomes" id="UP000030641"/>
    </source>
</evidence>
<dbReference type="OrthoDB" id="439943at2759"/>
<dbReference type="PIRSF" id="PIRSF018153">
    <property type="entry name" value="Glyco_trans_15"/>
    <property type="match status" value="1"/>
</dbReference>
<dbReference type="PANTHER" id="PTHR31121:SF2">
    <property type="entry name" value="MANNOSYLTRANSFERASE KTR5-RELATED"/>
    <property type="match status" value="1"/>
</dbReference>
<evidence type="ECO:0000256" key="4">
    <source>
        <dbReference type="PIRSR" id="PIRSR018153-1"/>
    </source>
</evidence>
<dbReference type="OMA" id="RNHPGYC"/>
<reference evidence="5 6" key="1">
    <citation type="journal article" date="2014" name="BMC Genomics">
        <title>Genome sequencing of four Aureobasidium pullulans varieties: biotechnological potential, stress tolerance, and description of new species.</title>
        <authorList>
            <person name="Gostin Ar C."/>
            <person name="Ohm R.A."/>
            <person name="Kogej T."/>
            <person name="Sonjak S."/>
            <person name="Turk M."/>
            <person name="Zajc J."/>
            <person name="Zalar P."/>
            <person name="Grube M."/>
            <person name="Sun H."/>
            <person name="Han J."/>
            <person name="Sharma A."/>
            <person name="Chiniquy J."/>
            <person name="Ngan C.Y."/>
            <person name="Lipzen A."/>
            <person name="Barry K."/>
            <person name="Grigoriev I.V."/>
            <person name="Gunde-Cimerman N."/>
        </authorList>
    </citation>
    <scope>NUCLEOTIDE SEQUENCE [LARGE SCALE GENOMIC DNA]</scope>
    <source>
        <strain evidence="5 6">EXF-2481</strain>
    </source>
</reference>
<evidence type="ECO:0000313" key="5">
    <source>
        <dbReference type="EMBL" id="KEQ91864.1"/>
    </source>
</evidence>
<evidence type="ECO:0000256" key="1">
    <source>
        <dbReference type="ARBA" id="ARBA00007677"/>
    </source>
</evidence>
<organism evidence="5 6">
    <name type="scientific">Aureobasidium subglaciale (strain EXF-2481)</name>
    <name type="common">Aureobasidium pullulans var. subglaciale</name>
    <dbReference type="NCBI Taxonomy" id="1043005"/>
    <lineage>
        <taxon>Eukaryota</taxon>
        <taxon>Fungi</taxon>
        <taxon>Dikarya</taxon>
        <taxon>Ascomycota</taxon>
        <taxon>Pezizomycotina</taxon>
        <taxon>Dothideomycetes</taxon>
        <taxon>Dothideomycetidae</taxon>
        <taxon>Dothideales</taxon>
        <taxon>Saccotheciaceae</taxon>
        <taxon>Aureobasidium</taxon>
    </lineage>
</organism>